<protein>
    <recommendedName>
        <fullName evidence="6">OTU domain-containing protein</fullName>
    </recommendedName>
</protein>
<reference evidence="4 5" key="1">
    <citation type="journal article" date="2019" name="J. Hered.">
        <title>An Improved Genome Assembly for Drosophila navojoa, the Basal Species in the mojavensis Cluster.</title>
        <authorList>
            <person name="Vanderlinde T."/>
            <person name="Dupim E.G."/>
            <person name="Nazario-Yepiz N.O."/>
            <person name="Carvalho A.B."/>
        </authorList>
    </citation>
    <scope>NUCLEOTIDE SEQUENCE [LARGE SCALE GENOMIC DNA]</scope>
    <source>
        <strain evidence="4">Navoj_Jal97</strain>
        <tissue evidence="4">Whole organism</tissue>
    </source>
</reference>
<proteinExistence type="predicted"/>
<dbReference type="InterPro" id="IPR003323">
    <property type="entry name" value="OTU_dom"/>
</dbReference>
<dbReference type="OMA" id="QLYTCHI"/>
<feature type="region of interest" description="Disordered" evidence="1">
    <location>
        <begin position="456"/>
        <end position="527"/>
    </location>
</feature>
<dbReference type="SMART" id="SM00333">
    <property type="entry name" value="TUDOR"/>
    <property type="match status" value="1"/>
</dbReference>
<gene>
    <name evidence="4" type="ORF">AWZ03_009786</name>
</gene>
<dbReference type="SUPFAM" id="SSF54001">
    <property type="entry name" value="Cysteine proteinases"/>
    <property type="match status" value="1"/>
</dbReference>
<feature type="compositionally biased region" description="Pro residues" evidence="1">
    <location>
        <begin position="897"/>
        <end position="908"/>
    </location>
</feature>
<dbReference type="InterPro" id="IPR038765">
    <property type="entry name" value="Papain-like_cys_pep_sf"/>
</dbReference>
<feature type="region of interest" description="Disordered" evidence="1">
    <location>
        <begin position="757"/>
        <end position="804"/>
    </location>
</feature>
<dbReference type="PANTHER" id="PTHR12419:SF115">
    <property type="entry name" value="PROTEIN OVARIAN TUMOR LOCUS-RELATED"/>
    <property type="match status" value="1"/>
</dbReference>
<dbReference type="InterPro" id="IPR050704">
    <property type="entry name" value="Peptidase_C85-like"/>
</dbReference>
<sequence length="908" mass="103454">MALMLRRPITSGSRQAPDPYDQFLESRCMYRKHTARDASCLFRVIAEQMYDTQMLHYEVRLECVRFMTRKRRIFEQHVRGDFDSYMLEMAKPKTYGTMLELRALCCMYRRNVILYEPFNLGTAVTYNDRYVDNFRVFYTNEFHFDSVYKLDYIETAAISQTISFKLLYKMLFKLPDVNFAVESMLHPQTFEWGSYEVEIDHRGYFVRIICNDGRLFTLDLPEHTKCILENYKLCNFHNNPKHLRRNALECSSRRELQMNMDLPISSVMANQSSEILHMCPNPMNSCVRQLLDDGITPFPYKVAKSLDPYMYRNIEFDSWNDLRKEAKRFNVYANDYNFKVGAKCRVEIITDTERQLYTCHIQKISADKSCSVVYIEHFGKKFLVPYESLHPVPPDEFRPWAVPYRYQRQMQRMQLAKLAQKTKPRWKKTKLYDVTNYYETSSVQYMQLDSWHGCPPMLNEPEALQQQQQPQQLPQQLQQQSQQQVEINETTELEQPQHSREQRFPPRENTSRPPKPHQKPQAATAAPVMGATAVPPPMAPQQVNVPTAQIVNYVPISGRAAPLPQPWRGAAQPMAEEFPTTIFPGAPMTPDACMFMHFGGYAPPPISLQASPPSFGGAPLLFAPAPPPLVSPVTSVMVPSVGATVTSSSSSSTNSANMANTTATTSSQYAMRTSSGEDHLEPRRSLHANGEDLPADLSTLRYFYNMGVDVHMRWSNMMPPDEQRQMLSNTNANQNHNNTDQQGHDHNDEAVALVSNTTPPPSPVAAAAVNPSRAYGSGTETSVEKGRGRNKRGGFNRMRGKRPEQLPDVAKDANLSHTMLLPTPTPSPNTNGNQFNFYPTVMPPVPPLPTLPPPQMPSPIFFAPQKVGQPPYAWNMGPPPFVMPFERPKNGAIEQQPTPPGVYKPPRH</sequence>
<dbReference type="Gene3D" id="3.90.70.80">
    <property type="match status" value="1"/>
</dbReference>
<feature type="compositionally biased region" description="Basic and acidic residues" evidence="1">
    <location>
        <begin position="495"/>
        <end position="510"/>
    </location>
</feature>
<evidence type="ECO:0000313" key="4">
    <source>
        <dbReference type="EMBL" id="TDG43804.1"/>
    </source>
</evidence>
<evidence type="ECO:0000259" key="3">
    <source>
        <dbReference type="PROSITE" id="PS50802"/>
    </source>
</evidence>
<dbReference type="STRING" id="7232.A0A484B566"/>
<dbReference type="CDD" id="cd20380">
    <property type="entry name" value="Tudor_TDRD13-like"/>
    <property type="match status" value="1"/>
</dbReference>
<dbReference type="InterPro" id="IPR002999">
    <property type="entry name" value="Tudor"/>
</dbReference>
<dbReference type="PANTHER" id="PTHR12419">
    <property type="entry name" value="OTU DOMAIN CONTAINING PROTEIN"/>
    <property type="match status" value="1"/>
</dbReference>
<dbReference type="Proteomes" id="UP000295192">
    <property type="component" value="Unassembled WGS sequence"/>
</dbReference>
<feature type="compositionally biased region" description="Basic residues" evidence="1">
    <location>
        <begin position="788"/>
        <end position="800"/>
    </location>
</feature>
<feature type="domain" description="Tudor" evidence="2">
    <location>
        <begin position="337"/>
        <end position="399"/>
    </location>
</feature>
<feature type="region of interest" description="Disordered" evidence="1">
    <location>
        <begin position="885"/>
        <end position="908"/>
    </location>
</feature>
<evidence type="ECO:0008006" key="6">
    <source>
        <dbReference type="Google" id="ProtNLM"/>
    </source>
</evidence>
<accession>A0A484B566</accession>
<dbReference type="EMBL" id="LSRL02000132">
    <property type="protein sequence ID" value="TDG43804.1"/>
    <property type="molecule type" value="Genomic_DNA"/>
</dbReference>
<dbReference type="Pfam" id="PF02338">
    <property type="entry name" value="OTU"/>
    <property type="match status" value="1"/>
</dbReference>
<feature type="domain" description="OTU" evidence="3">
    <location>
        <begin position="29"/>
        <end position="150"/>
    </location>
</feature>
<comment type="caution">
    <text evidence="4">The sequence shown here is derived from an EMBL/GenBank/DDBJ whole genome shotgun (WGS) entry which is preliminary data.</text>
</comment>
<keyword evidence="5" id="KW-1185">Reference proteome</keyword>
<evidence type="ECO:0000313" key="5">
    <source>
        <dbReference type="Proteomes" id="UP000295192"/>
    </source>
</evidence>
<feature type="region of interest" description="Disordered" evidence="1">
    <location>
        <begin position="644"/>
        <end position="691"/>
    </location>
</feature>
<evidence type="ECO:0000259" key="2">
    <source>
        <dbReference type="PROSITE" id="PS50304"/>
    </source>
</evidence>
<dbReference type="AlphaFoldDB" id="A0A484B566"/>
<dbReference type="InterPro" id="IPR049770">
    <property type="entry name" value="OTU_Tudor"/>
</dbReference>
<dbReference type="InterPro" id="IPR049769">
    <property type="entry name" value="OTU_OTU"/>
</dbReference>
<dbReference type="CDD" id="cd22753">
    <property type="entry name" value="OTU_ALG13-like"/>
    <property type="match status" value="1"/>
</dbReference>
<evidence type="ECO:0000256" key="1">
    <source>
        <dbReference type="SAM" id="MobiDB-lite"/>
    </source>
</evidence>
<feature type="compositionally biased region" description="Low complexity" evidence="1">
    <location>
        <begin position="464"/>
        <end position="484"/>
    </location>
</feature>
<feature type="compositionally biased region" description="Polar residues" evidence="1">
    <location>
        <begin position="485"/>
        <end position="494"/>
    </location>
</feature>
<dbReference type="KEGG" id="dnv:108657470"/>
<feature type="compositionally biased region" description="Basic and acidic residues" evidence="1">
    <location>
        <begin position="675"/>
        <end position="684"/>
    </location>
</feature>
<dbReference type="GO" id="GO:0061578">
    <property type="term" value="F:K63-linked deubiquitinase activity"/>
    <property type="evidence" value="ECO:0007669"/>
    <property type="project" value="TreeGrafter"/>
</dbReference>
<dbReference type="OrthoDB" id="10017659at2759"/>
<dbReference type="PROSITE" id="PS50802">
    <property type="entry name" value="OTU"/>
    <property type="match status" value="1"/>
</dbReference>
<name>A0A484B566_DRONA</name>
<organism evidence="4 5">
    <name type="scientific">Drosophila navojoa</name>
    <name type="common">Fruit fly</name>
    <dbReference type="NCBI Taxonomy" id="7232"/>
    <lineage>
        <taxon>Eukaryota</taxon>
        <taxon>Metazoa</taxon>
        <taxon>Ecdysozoa</taxon>
        <taxon>Arthropoda</taxon>
        <taxon>Hexapoda</taxon>
        <taxon>Insecta</taxon>
        <taxon>Pterygota</taxon>
        <taxon>Neoptera</taxon>
        <taxon>Endopterygota</taxon>
        <taxon>Diptera</taxon>
        <taxon>Brachycera</taxon>
        <taxon>Muscomorpha</taxon>
        <taxon>Ephydroidea</taxon>
        <taxon>Drosophilidae</taxon>
        <taxon>Drosophila</taxon>
    </lineage>
</organism>
<dbReference type="PROSITE" id="PS50304">
    <property type="entry name" value="TUDOR"/>
    <property type="match status" value="1"/>
</dbReference>
<feature type="compositionally biased region" description="Low complexity" evidence="1">
    <location>
        <begin position="644"/>
        <end position="667"/>
    </location>
</feature>